<evidence type="ECO:0000313" key="1">
    <source>
        <dbReference type="EMBL" id="GID45397.1"/>
    </source>
</evidence>
<protein>
    <submittedName>
        <fullName evidence="1">Uncharacterized protein</fullName>
    </submittedName>
</protein>
<comment type="caution">
    <text evidence="1">The sequence shown here is derived from an EMBL/GenBank/DDBJ whole genome shotgun (WGS) entry which is preliminary data.</text>
</comment>
<proteinExistence type="predicted"/>
<sequence>MVSETSEPRQASAAPVERVRERLRDAAYSRAQGTVTARDLTLVTAKLYVYETSP</sequence>
<reference evidence="1" key="1">
    <citation type="submission" date="2021-01" db="EMBL/GenBank/DDBJ databases">
        <title>Whole genome shotgun sequence of Actinoplanes capillaceus NBRC 16408.</title>
        <authorList>
            <person name="Komaki H."/>
            <person name="Tamura T."/>
        </authorList>
    </citation>
    <scope>NUCLEOTIDE SEQUENCE [LARGE SCALE GENOMIC DNA]</scope>
    <source>
        <strain evidence="1">NBRC 16408</strain>
    </source>
</reference>
<dbReference type="EMBL" id="BOMF01000051">
    <property type="protein sequence ID" value="GID45397.1"/>
    <property type="molecule type" value="Genomic_DNA"/>
</dbReference>
<gene>
    <name evidence="1" type="ORF">Aca07nite_26720</name>
</gene>
<accession>A0ABQ3WGN8</accession>
<organism evidence="1">
    <name type="scientific">Actinoplanes campanulatus</name>
    <dbReference type="NCBI Taxonomy" id="113559"/>
    <lineage>
        <taxon>Bacteria</taxon>
        <taxon>Bacillati</taxon>
        <taxon>Actinomycetota</taxon>
        <taxon>Actinomycetes</taxon>
        <taxon>Micromonosporales</taxon>
        <taxon>Micromonosporaceae</taxon>
        <taxon>Actinoplanes</taxon>
    </lineage>
</organism>
<name>A0ABQ3WGN8_9ACTN</name>